<dbReference type="EMBL" id="JBHTFQ010000004">
    <property type="protein sequence ID" value="MFC7704296.1"/>
    <property type="molecule type" value="Genomic_DNA"/>
</dbReference>
<dbReference type="Proteomes" id="UP001596516">
    <property type="component" value="Unassembled WGS sequence"/>
</dbReference>
<keyword evidence="7 9" id="KW-0472">Membrane</keyword>
<proteinExistence type="inferred from homology"/>
<feature type="transmembrane region" description="Helical" evidence="9">
    <location>
        <begin position="64"/>
        <end position="82"/>
    </location>
</feature>
<keyword evidence="3" id="KW-1003">Cell membrane</keyword>
<evidence type="ECO:0000256" key="2">
    <source>
        <dbReference type="ARBA" id="ARBA00022448"/>
    </source>
</evidence>
<dbReference type="RefSeq" id="WP_377402312.1">
    <property type="nucleotide sequence ID" value="NZ_JBHTFQ010000004.1"/>
</dbReference>
<evidence type="ECO:0000256" key="7">
    <source>
        <dbReference type="ARBA" id="ARBA00023136"/>
    </source>
</evidence>
<comment type="function">
    <text evidence="9">Part of the tripartite ATP-independent periplasmic (TRAP) transport system.</text>
</comment>
<protein>
    <recommendedName>
        <fullName evidence="9">TRAP transporter small permease protein</fullName>
    </recommendedName>
</protein>
<comment type="caution">
    <text evidence="11">The sequence shown here is derived from an EMBL/GenBank/DDBJ whole genome shotgun (WGS) entry which is preliminary data.</text>
</comment>
<keyword evidence="12" id="KW-1185">Reference proteome</keyword>
<comment type="subunit">
    <text evidence="9">The complex comprises the extracytoplasmic solute receptor protein and the two transmembrane proteins.</text>
</comment>
<feature type="transmembrane region" description="Helical" evidence="9">
    <location>
        <begin position="144"/>
        <end position="164"/>
    </location>
</feature>
<evidence type="ECO:0000256" key="6">
    <source>
        <dbReference type="ARBA" id="ARBA00022989"/>
    </source>
</evidence>
<comment type="similarity">
    <text evidence="8 9">Belongs to the TRAP transporter small permease family.</text>
</comment>
<dbReference type="PANTHER" id="PTHR35011">
    <property type="entry name" value="2,3-DIKETO-L-GULONATE TRAP TRANSPORTER SMALL PERMEASE PROTEIN YIAM"/>
    <property type="match status" value="1"/>
</dbReference>
<comment type="subcellular location">
    <subcellularLocation>
        <location evidence="1 9">Cell inner membrane</location>
        <topology evidence="1 9">Multi-pass membrane protein</topology>
    </subcellularLocation>
</comment>
<keyword evidence="4 9" id="KW-0997">Cell inner membrane</keyword>
<name>A0ABW2UJW5_9RHOB</name>
<evidence type="ECO:0000256" key="5">
    <source>
        <dbReference type="ARBA" id="ARBA00022692"/>
    </source>
</evidence>
<feature type="transmembrane region" description="Helical" evidence="9">
    <location>
        <begin position="103"/>
        <end position="124"/>
    </location>
</feature>
<evidence type="ECO:0000313" key="12">
    <source>
        <dbReference type="Proteomes" id="UP001596516"/>
    </source>
</evidence>
<feature type="transmembrane region" description="Helical" evidence="9">
    <location>
        <begin position="30"/>
        <end position="52"/>
    </location>
</feature>
<dbReference type="InterPro" id="IPR007387">
    <property type="entry name" value="TRAP_DctQ"/>
</dbReference>
<evidence type="ECO:0000256" key="1">
    <source>
        <dbReference type="ARBA" id="ARBA00004429"/>
    </source>
</evidence>
<evidence type="ECO:0000259" key="10">
    <source>
        <dbReference type="Pfam" id="PF04290"/>
    </source>
</evidence>
<organism evidence="11 12">
    <name type="scientific">Plastorhodobacter daqingensis</name>
    <dbReference type="NCBI Taxonomy" id="1387281"/>
    <lineage>
        <taxon>Bacteria</taxon>
        <taxon>Pseudomonadati</taxon>
        <taxon>Pseudomonadota</taxon>
        <taxon>Alphaproteobacteria</taxon>
        <taxon>Rhodobacterales</taxon>
        <taxon>Paracoccaceae</taxon>
        <taxon>Plastorhodobacter</taxon>
    </lineage>
</organism>
<evidence type="ECO:0000256" key="4">
    <source>
        <dbReference type="ARBA" id="ARBA00022519"/>
    </source>
</evidence>
<evidence type="ECO:0000256" key="9">
    <source>
        <dbReference type="RuleBase" id="RU369079"/>
    </source>
</evidence>
<dbReference type="PANTHER" id="PTHR35011:SF2">
    <property type="entry name" value="2,3-DIKETO-L-GULONATE TRAP TRANSPORTER SMALL PERMEASE PROTEIN YIAM"/>
    <property type="match status" value="1"/>
</dbReference>
<sequence>MSETSEAARPPSALPGIFGLIDGAIARIEAFFLAAGVLLMALNVVANVVGRFAFGRSIQSAEEINRILIILITFAGLSYAARQGRHIRMSAFYDRLPQRGRKIMMIFISLVTAAIMFALSRYALQYMLTQQGRGRVLPSLQIPVWLMLIWVPVGFFMAGLQYALTALRNLTAPGVHLSTSLAEAQLPDPALNRGEPAP</sequence>
<keyword evidence="2 9" id="KW-0813">Transport</keyword>
<reference evidence="12" key="1">
    <citation type="journal article" date="2019" name="Int. J. Syst. Evol. Microbiol.">
        <title>The Global Catalogue of Microorganisms (GCM) 10K type strain sequencing project: providing services to taxonomists for standard genome sequencing and annotation.</title>
        <authorList>
            <consortium name="The Broad Institute Genomics Platform"/>
            <consortium name="The Broad Institute Genome Sequencing Center for Infectious Disease"/>
            <person name="Wu L."/>
            <person name="Ma J."/>
        </authorList>
    </citation>
    <scope>NUCLEOTIDE SEQUENCE [LARGE SCALE GENOMIC DNA]</scope>
    <source>
        <strain evidence="12">CGMCC 1.12750</strain>
    </source>
</reference>
<evidence type="ECO:0000256" key="3">
    <source>
        <dbReference type="ARBA" id="ARBA00022475"/>
    </source>
</evidence>
<keyword evidence="6 9" id="KW-1133">Transmembrane helix</keyword>
<gene>
    <name evidence="11" type="ORF">ACFQXB_08830</name>
</gene>
<accession>A0ABW2UJW5</accession>
<dbReference type="InterPro" id="IPR055348">
    <property type="entry name" value="DctQ"/>
</dbReference>
<feature type="domain" description="Tripartite ATP-independent periplasmic transporters DctQ component" evidence="10">
    <location>
        <begin position="40"/>
        <end position="170"/>
    </location>
</feature>
<evidence type="ECO:0000256" key="8">
    <source>
        <dbReference type="ARBA" id="ARBA00038436"/>
    </source>
</evidence>
<dbReference type="Pfam" id="PF04290">
    <property type="entry name" value="DctQ"/>
    <property type="match status" value="1"/>
</dbReference>
<evidence type="ECO:0000313" key="11">
    <source>
        <dbReference type="EMBL" id="MFC7704296.1"/>
    </source>
</evidence>
<keyword evidence="5 9" id="KW-0812">Transmembrane</keyword>